<keyword evidence="2" id="KW-1185">Reference proteome</keyword>
<dbReference type="EMBL" id="JACYTR010000018">
    <property type="protein sequence ID" value="MBD8526209.1"/>
    <property type="molecule type" value="Genomic_DNA"/>
</dbReference>
<dbReference type="RefSeq" id="WP_192029628.1">
    <property type="nucleotide sequence ID" value="NZ_JACYTR010000018.1"/>
</dbReference>
<evidence type="ECO:0000313" key="2">
    <source>
        <dbReference type="Proteomes" id="UP000613768"/>
    </source>
</evidence>
<evidence type="ECO:0000313" key="1">
    <source>
        <dbReference type="EMBL" id="MBD8526209.1"/>
    </source>
</evidence>
<comment type="caution">
    <text evidence="1">The sequence shown here is derived from an EMBL/GenBank/DDBJ whole genome shotgun (WGS) entry which is preliminary data.</text>
</comment>
<organism evidence="1 2">
    <name type="scientific">Pseudomarimonas arenosa</name>
    <dbReference type="NCBI Taxonomy" id="2774145"/>
    <lineage>
        <taxon>Bacteria</taxon>
        <taxon>Pseudomonadati</taxon>
        <taxon>Pseudomonadota</taxon>
        <taxon>Gammaproteobacteria</taxon>
        <taxon>Lysobacterales</taxon>
        <taxon>Lysobacteraceae</taxon>
        <taxon>Pseudomarimonas</taxon>
    </lineage>
</organism>
<protein>
    <submittedName>
        <fullName evidence="1">Uncharacterized protein</fullName>
    </submittedName>
</protein>
<reference evidence="1 2" key="1">
    <citation type="submission" date="2020-09" db="EMBL/GenBank/DDBJ databases">
        <title>Pseudoxanthomonas sp. CAU 1598 isolated from sand of Yaerae Beach.</title>
        <authorList>
            <person name="Kim W."/>
        </authorList>
    </citation>
    <scope>NUCLEOTIDE SEQUENCE [LARGE SCALE GENOMIC DNA]</scope>
    <source>
        <strain evidence="1 2">CAU 1598</strain>
    </source>
</reference>
<proteinExistence type="predicted"/>
<sequence>MEGLLVSLIVLAALTSLGRHAWRWLQPLLHTAPATGSMGSVACTGCPQRATCSSSSRSIPVRVQDR</sequence>
<gene>
    <name evidence="1" type="ORF">IFO71_10715</name>
</gene>
<dbReference type="Proteomes" id="UP000613768">
    <property type="component" value="Unassembled WGS sequence"/>
</dbReference>
<dbReference type="AlphaFoldDB" id="A0AAW3ZM12"/>
<name>A0AAW3ZM12_9GAMM</name>
<accession>A0AAW3ZM12</accession>